<evidence type="ECO:0000256" key="7">
    <source>
        <dbReference type="ARBA" id="ARBA00023237"/>
    </source>
</evidence>
<evidence type="ECO:0000256" key="8">
    <source>
        <dbReference type="SAM" id="SignalP"/>
    </source>
</evidence>
<evidence type="ECO:0000256" key="5">
    <source>
        <dbReference type="ARBA" id="ARBA00022729"/>
    </source>
</evidence>
<dbReference type="GO" id="GO:0009279">
    <property type="term" value="C:cell outer membrane"/>
    <property type="evidence" value="ECO:0007669"/>
    <property type="project" value="UniProtKB-SubCell"/>
</dbReference>
<dbReference type="PANTHER" id="PTHR35093">
    <property type="entry name" value="OUTER MEMBRANE PROTEIN NMB0088-RELATED"/>
    <property type="match status" value="1"/>
</dbReference>
<reference evidence="9" key="1">
    <citation type="submission" date="2022-09" db="EMBL/GenBank/DDBJ databases">
        <title>Intensive care unit water sources are persistently colonized with multi-drug resistant bacteria and are the site of extensive horizontal gene transfer of antibiotic resistance genes.</title>
        <authorList>
            <person name="Diorio-Toth L."/>
        </authorList>
    </citation>
    <scope>NUCLEOTIDE SEQUENCE</scope>
    <source>
        <strain evidence="9">GD03864</strain>
    </source>
</reference>
<proteinExistence type="inferred from homology"/>
<dbReference type="PANTHER" id="PTHR35093:SF8">
    <property type="entry name" value="OUTER MEMBRANE PROTEIN NMB0088-RELATED"/>
    <property type="match status" value="1"/>
</dbReference>
<dbReference type="Proteomes" id="UP001161139">
    <property type="component" value="Unassembled WGS sequence"/>
</dbReference>
<feature type="chain" id="PRO_5044896396" evidence="8">
    <location>
        <begin position="24"/>
        <end position="415"/>
    </location>
</feature>
<sequence>MKTTWLKTALAVAVGALSSQAMAAGFALNEQSISGMGTSFAGRSSSADDATTLFGNPAGMSRLKREEVSFGMAAIHAKTDIKDTSSAPVPTGSNDGDMVPFTAVPMGYYVKPIDDKWAAGVGVYVPFGMITDYESGFQGRFFGDYSEVRVITVQPTVSYRFNDKLSIGFGPTFNRIDGELQSATLNGGRVKVKGDDTAMGFNAGVLYEFSPQTRMGVTYHSKVEFELEGDTQLSGAGFGPFVGKYDASLDLTTPESVDVSLTHELNDDWTLYAGAMWTRWSRFEAIVIENEGMSPMLPSSVQTIVEEQDWHDTWSYAIGAAYKLNRTWTLRSGLAFDQSPTNNLHRSPRIPTGDRTAVSFGLAWNPTDDVTVDLAYSYLWEEDTKVRRESPTRGVYNATYENSAHGFGASLSYRF</sequence>
<evidence type="ECO:0000256" key="3">
    <source>
        <dbReference type="ARBA" id="ARBA00022452"/>
    </source>
</evidence>
<accession>A0ABD4XXR9</accession>
<keyword evidence="3" id="KW-1134">Transmembrane beta strand</keyword>
<dbReference type="SUPFAM" id="SSF56935">
    <property type="entry name" value="Porins"/>
    <property type="match status" value="1"/>
</dbReference>
<gene>
    <name evidence="9" type="ORF">N5D09_05185</name>
</gene>
<evidence type="ECO:0000313" key="9">
    <source>
        <dbReference type="EMBL" id="MDH0687477.1"/>
    </source>
</evidence>
<dbReference type="Gene3D" id="2.40.160.60">
    <property type="entry name" value="Outer membrane protein transport protein (OMPP1/FadL/TodX)"/>
    <property type="match status" value="1"/>
</dbReference>
<dbReference type="AlphaFoldDB" id="A0ABD4XXR9"/>
<keyword evidence="7" id="KW-0998">Cell outer membrane</keyword>
<evidence type="ECO:0000313" key="10">
    <source>
        <dbReference type="Proteomes" id="UP001161139"/>
    </source>
</evidence>
<dbReference type="EMBL" id="JAOCDG010000006">
    <property type="protein sequence ID" value="MDH0687477.1"/>
    <property type="molecule type" value="Genomic_DNA"/>
</dbReference>
<evidence type="ECO:0000256" key="2">
    <source>
        <dbReference type="ARBA" id="ARBA00008163"/>
    </source>
</evidence>
<evidence type="ECO:0000256" key="6">
    <source>
        <dbReference type="ARBA" id="ARBA00023136"/>
    </source>
</evidence>
<organism evidence="9 10">
    <name type="scientific">Stutzerimonas stutzeri</name>
    <name type="common">Pseudomonas stutzeri</name>
    <dbReference type="NCBI Taxonomy" id="316"/>
    <lineage>
        <taxon>Bacteria</taxon>
        <taxon>Pseudomonadati</taxon>
        <taxon>Pseudomonadota</taxon>
        <taxon>Gammaproteobacteria</taxon>
        <taxon>Pseudomonadales</taxon>
        <taxon>Pseudomonadaceae</taxon>
        <taxon>Stutzerimonas</taxon>
    </lineage>
</organism>
<dbReference type="RefSeq" id="WP_279639620.1">
    <property type="nucleotide sequence ID" value="NZ_JAOCDG010000006.1"/>
</dbReference>
<comment type="similarity">
    <text evidence="2">Belongs to the OmpP1/FadL family.</text>
</comment>
<comment type="subcellular location">
    <subcellularLocation>
        <location evidence="1">Cell outer membrane</location>
        <topology evidence="1">Multi-pass membrane protein</topology>
    </subcellularLocation>
</comment>
<keyword evidence="5 8" id="KW-0732">Signal</keyword>
<feature type="signal peptide" evidence="8">
    <location>
        <begin position="1"/>
        <end position="23"/>
    </location>
</feature>
<evidence type="ECO:0000256" key="1">
    <source>
        <dbReference type="ARBA" id="ARBA00004571"/>
    </source>
</evidence>
<dbReference type="InterPro" id="IPR005017">
    <property type="entry name" value="OMPP1/FadL/TodX"/>
</dbReference>
<keyword evidence="4" id="KW-0812">Transmembrane</keyword>
<name>A0ABD4XXR9_STUST</name>
<evidence type="ECO:0000256" key="4">
    <source>
        <dbReference type="ARBA" id="ARBA00022692"/>
    </source>
</evidence>
<dbReference type="Pfam" id="PF03349">
    <property type="entry name" value="Toluene_X"/>
    <property type="match status" value="1"/>
</dbReference>
<protein>
    <submittedName>
        <fullName evidence="9">OmpP1/FadL family transporter</fullName>
    </submittedName>
</protein>
<comment type="caution">
    <text evidence="9">The sequence shown here is derived from an EMBL/GenBank/DDBJ whole genome shotgun (WGS) entry which is preliminary data.</text>
</comment>
<keyword evidence="6" id="KW-0472">Membrane</keyword>